<sequence>MGKLFVFREFLEATKAANCQPVEMSFLDFRNWTSRVSQYALKQIREQRPYLNKIVCAKFYKDSEELIYQTVFDPTEISVTVLKASLHLLSACCENRKIPRGIETSKKVPVRNLCSPKPLIKCRLYQNVWQRSPCNVGIVPPDAIKSQGESMLESLPIQPCGLITLTILSPPALYSKDQCLVCSLDLVISVSGHVLEDTAFPVMRT</sequence>
<accession>A0AAV4FNY8</accession>
<gene>
    <name evidence="1" type="ORF">ElyMa_005766200</name>
</gene>
<dbReference type="EMBL" id="BMAT01011552">
    <property type="protein sequence ID" value="GFR74939.1"/>
    <property type="molecule type" value="Genomic_DNA"/>
</dbReference>
<evidence type="ECO:0000313" key="1">
    <source>
        <dbReference type="EMBL" id="GFR74939.1"/>
    </source>
</evidence>
<dbReference type="AlphaFoldDB" id="A0AAV4FNY8"/>
<reference evidence="1 2" key="1">
    <citation type="journal article" date="2021" name="Elife">
        <title>Chloroplast acquisition without the gene transfer in kleptoplastic sea slugs, Plakobranchus ocellatus.</title>
        <authorList>
            <person name="Maeda T."/>
            <person name="Takahashi S."/>
            <person name="Yoshida T."/>
            <person name="Shimamura S."/>
            <person name="Takaki Y."/>
            <person name="Nagai Y."/>
            <person name="Toyoda A."/>
            <person name="Suzuki Y."/>
            <person name="Arimoto A."/>
            <person name="Ishii H."/>
            <person name="Satoh N."/>
            <person name="Nishiyama T."/>
            <person name="Hasebe M."/>
            <person name="Maruyama T."/>
            <person name="Minagawa J."/>
            <person name="Obokata J."/>
            <person name="Shigenobu S."/>
        </authorList>
    </citation>
    <scope>NUCLEOTIDE SEQUENCE [LARGE SCALE GENOMIC DNA]</scope>
</reference>
<organism evidence="1 2">
    <name type="scientific">Elysia marginata</name>
    <dbReference type="NCBI Taxonomy" id="1093978"/>
    <lineage>
        <taxon>Eukaryota</taxon>
        <taxon>Metazoa</taxon>
        <taxon>Spiralia</taxon>
        <taxon>Lophotrochozoa</taxon>
        <taxon>Mollusca</taxon>
        <taxon>Gastropoda</taxon>
        <taxon>Heterobranchia</taxon>
        <taxon>Euthyneura</taxon>
        <taxon>Panpulmonata</taxon>
        <taxon>Sacoglossa</taxon>
        <taxon>Placobranchoidea</taxon>
        <taxon>Plakobranchidae</taxon>
        <taxon>Elysia</taxon>
    </lineage>
</organism>
<protein>
    <submittedName>
        <fullName evidence="1">Uncharacterized protein</fullName>
    </submittedName>
</protein>
<name>A0AAV4FNY8_9GAST</name>
<dbReference type="Proteomes" id="UP000762676">
    <property type="component" value="Unassembled WGS sequence"/>
</dbReference>
<evidence type="ECO:0000313" key="2">
    <source>
        <dbReference type="Proteomes" id="UP000762676"/>
    </source>
</evidence>
<comment type="caution">
    <text evidence="1">The sequence shown here is derived from an EMBL/GenBank/DDBJ whole genome shotgun (WGS) entry which is preliminary data.</text>
</comment>
<keyword evidence="2" id="KW-1185">Reference proteome</keyword>
<proteinExistence type="predicted"/>